<dbReference type="EMBL" id="CATOUU010000901">
    <property type="protein sequence ID" value="CAI9958093.1"/>
    <property type="molecule type" value="Genomic_DNA"/>
</dbReference>
<gene>
    <name evidence="1" type="ORF">HINF_LOCUS45738</name>
    <name evidence="2" type="ORF">HINF_LOCUS59721</name>
</gene>
<protein>
    <submittedName>
        <fullName evidence="2">Hypothetical_protein</fullName>
    </submittedName>
</protein>
<proteinExistence type="predicted"/>
<reference evidence="1" key="1">
    <citation type="submission" date="2023-06" db="EMBL/GenBank/DDBJ databases">
        <authorList>
            <person name="Kurt Z."/>
        </authorList>
    </citation>
    <scope>NUCLEOTIDE SEQUENCE</scope>
</reference>
<evidence type="ECO:0000313" key="3">
    <source>
        <dbReference type="Proteomes" id="UP001642409"/>
    </source>
</evidence>
<dbReference type="EMBL" id="CAXDID020000344">
    <property type="protein sequence ID" value="CAL6080131.1"/>
    <property type="molecule type" value="Genomic_DNA"/>
</dbReference>
<keyword evidence="3" id="KW-1185">Reference proteome</keyword>
<accession>A0AA86V6K1</accession>
<sequence>MNNNLKRLPTPEDIMLIYTHFFNSIFFDEYNKIYDAADCAGWSISTVTKIITLCRELNDNRKQSDTDLSTKLNCTESLVTNVRTFFENSWQEFQPNRTVQFLKNQLDELYNQESSDDENVEALLAVTLVILKHKKMIKQIKQMVSNIPE</sequence>
<evidence type="ECO:0000313" key="1">
    <source>
        <dbReference type="EMBL" id="CAI9958093.1"/>
    </source>
</evidence>
<evidence type="ECO:0000313" key="2">
    <source>
        <dbReference type="EMBL" id="CAL6080131.1"/>
    </source>
</evidence>
<comment type="caution">
    <text evidence="1">The sequence shown here is derived from an EMBL/GenBank/DDBJ whole genome shotgun (WGS) entry which is preliminary data.</text>
</comment>
<name>A0AA86V6K1_9EUKA</name>
<reference evidence="2 3" key="2">
    <citation type="submission" date="2024-07" db="EMBL/GenBank/DDBJ databases">
        <authorList>
            <person name="Akdeniz Z."/>
        </authorList>
    </citation>
    <scope>NUCLEOTIDE SEQUENCE [LARGE SCALE GENOMIC DNA]</scope>
</reference>
<dbReference type="AlphaFoldDB" id="A0AA86V6K1"/>
<organism evidence="1">
    <name type="scientific">Hexamita inflata</name>
    <dbReference type="NCBI Taxonomy" id="28002"/>
    <lineage>
        <taxon>Eukaryota</taxon>
        <taxon>Metamonada</taxon>
        <taxon>Diplomonadida</taxon>
        <taxon>Hexamitidae</taxon>
        <taxon>Hexamitinae</taxon>
        <taxon>Hexamita</taxon>
    </lineage>
</organism>
<dbReference type="Proteomes" id="UP001642409">
    <property type="component" value="Unassembled WGS sequence"/>
</dbReference>